<feature type="transmembrane region" description="Helical" evidence="7">
    <location>
        <begin position="283"/>
        <end position="304"/>
    </location>
</feature>
<feature type="transmembrane region" description="Helical" evidence="7">
    <location>
        <begin position="480"/>
        <end position="500"/>
    </location>
</feature>
<keyword evidence="5 7" id="KW-0472">Membrane</keyword>
<feature type="transmembrane region" description="Helical" evidence="7">
    <location>
        <begin position="82"/>
        <end position="100"/>
    </location>
</feature>
<feature type="transmembrane region" description="Helical" evidence="7">
    <location>
        <begin position="52"/>
        <end position="70"/>
    </location>
</feature>
<sequence length="583" mass="62953">MTEEGIVYLDGVKLFLLLTSLFVSMFLIALDRLIISTAIPEITNEFKSVTDIGWYGSAYLLTNCAFQLLFGKLYTFFSIKGTFLVSIVLFEIGSAICGAAPSSISFIIGRAIAGLGAAGIMAGVIVIIVYSIPLAKRPLYQGLFGAIFGVSSIIGPLIGGAFTSKVSWRWCFYINLPIGAVAIVVVVWVLHVPDRDTTKGTLREKIMQLDLLGTSALVPGTVCLLLALQWGGSTYAWGEWRIILLLVLASVLLVAFVLVQIFLPETATIPGHIFMQRSILAGVWVTICVGSSMMVYIYFIPIWFQAIRGVSALDSGILLLPLCLPMVVSSIICGVLTTKIGYYTPFLIIGAVFMSIGAGLLTTWEVDTPLSKQIGYQFIYSWGLGLSFQAPNLAAQTVLPTRDVPVGSTLMFFTQLLGGAIFISVGQNVLNNQLLQQLGHVEGFDLRVLDSHGATSIIQALPEAMRNEVLRGYNEALRKVFLVGLIMTALMVFGAVGMEWKSVKTKGQVKGAEPEEGKVAKEKGEGSEKGSVKEGVVEAKGVESGDDRRSQEKVDEAERKEGGEARDEATTVAGEKEKEAKMA</sequence>
<evidence type="ECO:0000313" key="10">
    <source>
        <dbReference type="Proteomes" id="UP001172155"/>
    </source>
</evidence>
<organism evidence="9 10">
    <name type="scientific">Schizothecium vesticola</name>
    <dbReference type="NCBI Taxonomy" id="314040"/>
    <lineage>
        <taxon>Eukaryota</taxon>
        <taxon>Fungi</taxon>
        <taxon>Dikarya</taxon>
        <taxon>Ascomycota</taxon>
        <taxon>Pezizomycotina</taxon>
        <taxon>Sordariomycetes</taxon>
        <taxon>Sordariomycetidae</taxon>
        <taxon>Sordariales</taxon>
        <taxon>Schizotheciaceae</taxon>
        <taxon>Schizothecium</taxon>
    </lineage>
</organism>
<evidence type="ECO:0000256" key="5">
    <source>
        <dbReference type="ARBA" id="ARBA00023136"/>
    </source>
</evidence>
<dbReference type="PANTHER" id="PTHR23501">
    <property type="entry name" value="MAJOR FACILITATOR SUPERFAMILY"/>
    <property type="match status" value="1"/>
</dbReference>
<evidence type="ECO:0000256" key="7">
    <source>
        <dbReference type="SAM" id="Phobius"/>
    </source>
</evidence>
<feature type="transmembrane region" description="Helical" evidence="7">
    <location>
        <begin position="343"/>
        <end position="362"/>
    </location>
</feature>
<dbReference type="InterPro" id="IPR036259">
    <property type="entry name" value="MFS_trans_sf"/>
</dbReference>
<dbReference type="SUPFAM" id="SSF103473">
    <property type="entry name" value="MFS general substrate transporter"/>
    <property type="match status" value="1"/>
</dbReference>
<evidence type="ECO:0000256" key="6">
    <source>
        <dbReference type="SAM" id="MobiDB-lite"/>
    </source>
</evidence>
<dbReference type="Pfam" id="PF07690">
    <property type="entry name" value="MFS_1"/>
    <property type="match status" value="1"/>
</dbReference>
<accession>A0AA40F693</accession>
<name>A0AA40F693_9PEZI</name>
<feature type="transmembrane region" description="Helical" evidence="7">
    <location>
        <begin position="139"/>
        <end position="158"/>
    </location>
</feature>
<dbReference type="PROSITE" id="PS50850">
    <property type="entry name" value="MFS"/>
    <property type="match status" value="1"/>
</dbReference>
<evidence type="ECO:0000256" key="2">
    <source>
        <dbReference type="ARBA" id="ARBA00022448"/>
    </source>
</evidence>
<evidence type="ECO:0000256" key="4">
    <source>
        <dbReference type="ARBA" id="ARBA00022989"/>
    </source>
</evidence>
<proteinExistence type="predicted"/>
<dbReference type="InterPro" id="IPR020846">
    <property type="entry name" value="MFS_dom"/>
</dbReference>
<dbReference type="EMBL" id="JAUKUD010000002">
    <property type="protein sequence ID" value="KAK0751939.1"/>
    <property type="molecule type" value="Genomic_DNA"/>
</dbReference>
<feature type="compositionally biased region" description="Basic and acidic residues" evidence="6">
    <location>
        <begin position="512"/>
        <end position="583"/>
    </location>
</feature>
<dbReference type="FunFam" id="1.20.1250.20:FF:000196">
    <property type="entry name" value="MFS toxin efflux pump (AflT)"/>
    <property type="match status" value="1"/>
</dbReference>
<evidence type="ECO:0000256" key="1">
    <source>
        <dbReference type="ARBA" id="ARBA00004141"/>
    </source>
</evidence>
<feature type="transmembrane region" description="Helical" evidence="7">
    <location>
        <begin position="12"/>
        <end position="31"/>
    </location>
</feature>
<reference evidence="9" key="1">
    <citation type="submission" date="2023-06" db="EMBL/GenBank/DDBJ databases">
        <title>Genome-scale phylogeny and comparative genomics of the fungal order Sordariales.</title>
        <authorList>
            <consortium name="Lawrence Berkeley National Laboratory"/>
            <person name="Hensen N."/>
            <person name="Bonometti L."/>
            <person name="Westerberg I."/>
            <person name="Brannstrom I.O."/>
            <person name="Guillou S."/>
            <person name="Cros-Aarteil S."/>
            <person name="Calhoun S."/>
            <person name="Haridas S."/>
            <person name="Kuo A."/>
            <person name="Mondo S."/>
            <person name="Pangilinan J."/>
            <person name="Riley R."/>
            <person name="LaButti K."/>
            <person name="Andreopoulos B."/>
            <person name="Lipzen A."/>
            <person name="Chen C."/>
            <person name="Yanf M."/>
            <person name="Daum C."/>
            <person name="Ng V."/>
            <person name="Clum A."/>
            <person name="Steindorff A."/>
            <person name="Ohm R."/>
            <person name="Martin F."/>
            <person name="Silar P."/>
            <person name="Natvig D."/>
            <person name="Lalanne C."/>
            <person name="Gautier V."/>
            <person name="Ament-velasquez S.L."/>
            <person name="Kruys A."/>
            <person name="Hutchinson M.I."/>
            <person name="Powell A.J."/>
            <person name="Barry K."/>
            <person name="Miller A.N."/>
            <person name="Grigoriev I.V."/>
            <person name="Debuchy R."/>
            <person name="Gladieux P."/>
            <person name="Thoren M.H."/>
            <person name="Johannesson H."/>
        </authorList>
    </citation>
    <scope>NUCLEOTIDE SEQUENCE</scope>
    <source>
        <strain evidence="9">SMH3187-1</strain>
    </source>
</reference>
<feature type="transmembrane region" description="Helical" evidence="7">
    <location>
        <begin position="170"/>
        <end position="191"/>
    </location>
</feature>
<comment type="caution">
    <text evidence="9">The sequence shown here is derived from an EMBL/GenBank/DDBJ whole genome shotgun (WGS) entry which is preliminary data.</text>
</comment>
<dbReference type="Gene3D" id="1.20.1250.20">
    <property type="entry name" value="MFS general substrate transporter like domains"/>
    <property type="match status" value="2"/>
</dbReference>
<dbReference type="PANTHER" id="PTHR23501:SF153">
    <property type="entry name" value="AFLATOXIN EFFLUX PUMP, PUTATIVE-RELATED"/>
    <property type="match status" value="1"/>
</dbReference>
<feature type="transmembrane region" description="Helical" evidence="7">
    <location>
        <begin position="211"/>
        <end position="230"/>
    </location>
</feature>
<evidence type="ECO:0000313" key="9">
    <source>
        <dbReference type="EMBL" id="KAK0751939.1"/>
    </source>
</evidence>
<keyword evidence="2" id="KW-0813">Transport</keyword>
<comment type="subcellular location">
    <subcellularLocation>
        <location evidence="1">Membrane</location>
        <topology evidence="1">Multi-pass membrane protein</topology>
    </subcellularLocation>
</comment>
<keyword evidence="3 7" id="KW-0812">Transmembrane</keyword>
<dbReference type="InterPro" id="IPR011701">
    <property type="entry name" value="MFS"/>
</dbReference>
<evidence type="ECO:0000256" key="3">
    <source>
        <dbReference type="ARBA" id="ARBA00022692"/>
    </source>
</evidence>
<feature type="transmembrane region" description="Helical" evidence="7">
    <location>
        <begin position="316"/>
        <end position="337"/>
    </location>
</feature>
<feature type="region of interest" description="Disordered" evidence="6">
    <location>
        <begin position="504"/>
        <end position="583"/>
    </location>
</feature>
<feature type="transmembrane region" description="Helical" evidence="7">
    <location>
        <begin position="410"/>
        <end position="430"/>
    </location>
</feature>
<keyword evidence="10" id="KW-1185">Reference proteome</keyword>
<dbReference type="GO" id="GO:0005886">
    <property type="term" value="C:plasma membrane"/>
    <property type="evidence" value="ECO:0007669"/>
    <property type="project" value="TreeGrafter"/>
</dbReference>
<feature type="transmembrane region" description="Helical" evidence="7">
    <location>
        <begin position="242"/>
        <end position="263"/>
    </location>
</feature>
<dbReference type="PRINTS" id="PR01036">
    <property type="entry name" value="TCRTETB"/>
</dbReference>
<feature type="transmembrane region" description="Helical" evidence="7">
    <location>
        <begin position="112"/>
        <end position="133"/>
    </location>
</feature>
<dbReference type="FunFam" id="1.20.1720.10:FF:000012">
    <property type="entry name" value="MFS toxin efflux pump (AflT)"/>
    <property type="match status" value="1"/>
</dbReference>
<protein>
    <submittedName>
        <fullName evidence="9">Major facilitator superfamily domain-containing protein</fullName>
    </submittedName>
</protein>
<gene>
    <name evidence="9" type="ORF">B0T18DRAFT_319982</name>
</gene>
<feature type="domain" description="Major facilitator superfamily (MFS) profile" evidence="8">
    <location>
        <begin position="17"/>
        <end position="506"/>
    </location>
</feature>
<dbReference type="GO" id="GO:0022857">
    <property type="term" value="F:transmembrane transporter activity"/>
    <property type="evidence" value="ECO:0007669"/>
    <property type="project" value="InterPro"/>
</dbReference>
<dbReference type="CDD" id="cd17502">
    <property type="entry name" value="MFS_Azr1_MDR_like"/>
    <property type="match status" value="1"/>
</dbReference>
<keyword evidence="4 7" id="KW-1133">Transmembrane helix</keyword>
<dbReference type="AlphaFoldDB" id="A0AA40F693"/>
<dbReference type="Proteomes" id="UP001172155">
    <property type="component" value="Unassembled WGS sequence"/>
</dbReference>
<evidence type="ECO:0000259" key="8">
    <source>
        <dbReference type="PROSITE" id="PS50850"/>
    </source>
</evidence>